<dbReference type="SUPFAM" id="SSF103473">
    <property type="entry name" value="MFS general substrate transporter"/>
    <property type="match status" value="1"/>
</dbReference>
<evidence type="ECO:0000256" key="6">
    <source>
        <dbReference type="ARBA" id="ARBA00023136"/>
    </source>
</evidence>
<dbReference type="PANTHER" id="PTHR31585">
    <property type="entry name" value="FOLATE-BIOPTERIN TRANSPORTER 1, CHLOROPLASTIC"/>
    <property type="match status" value="1"/>
</dbReference>
<feature type="transmembrane region" description="Helical" evidence="7">
    <location>
        <begin position="70"/>
        <end position="90"/>
    </location>
</feature>
<dbReference type="Proteomes" id="UP001516023">
    <property type="component" value="Unassembled WGS sequence"/>
</dbReference>
<organism evidence="8 9">
    <name type="scientific">Cyclotella cryptica</name>
    <dbReference type="NCBI Taxonomy" id="29204"/>
    <lineage>
        <taxon>Eukaryota</taxon>
        <taxon>Sar</taxon>
        <taxon>Stramenopiles</taxon>
        <taxon>Ochrophyta</taxon>
        <taxon>Bacillariophyta</taxon>
        <taxon>Coscinodiscophyceae</taxon>
        <taxon>Thalassiosirophycidae</taxon>
        <taxon>Stephanodiscales</taxon>
        <taxon>Stephanodiscaceae</taxon>
        <taxon>Cyclotella</taxon>
    </lineage>
</organism>
<evidence type="ECO:0000256" key="4">
    <source>
        <dbReference type="ARBA" id="ARBA00022692"/>
    </source>
</evidence>
<evidence type="ECO:0000256" key="3">
    <source>
        <dbReference type="ARBA" id="ARBA00022448"/>
    </source>
</evidence>
<keyword evidence="6 7" id="KW-0472">Membrane</keyword>
<keyword evidence="3" id="KW-0813">Transport</keyword>
<keyword evidence="4 7" id="KW-0812">Transmembrane</keyword>
<evidence type="ECO:0000256" key="2">
    <source>
        <dbReference type="ARBA" id="ARBA00007015"/>
    </source>
</evidence>
<dbReference type="InterPro" id="IPR039309">
    <property type="entry name" value="BT1"/>
</dbReference>
<dbReference type="GO" id="GO:0016020">
    <property type="term" value="C:membrane"/>
    <property type="evidence" value="ECO:0007669"/>
    <property type="project" value="UniProtKB-SubCell"/>
</dbReference>
<evidence type="ECO:0000256" key="5">
    <source>
        <dbReference type="ARBA" id="ARBA00022989"/>
    </source>
</evidence>
<protein>
    <submittedName>
        <fullName evidence="8">Uncharacterized protein</fullName>
    </submittedName>
</protein>
<dbReference type="Pfam" id="PF03092">
    <property type="entry name" value="BT1"/>
    <property type="match status" value="1"/>
</dbReference>
<dbReference type="PANTHER" id="PTHR31585:SF51">
    <property type="entry name" value="TRANSPORTER, PUTATIVE-RELATED"/>
    <property type="match status" value="1"/>
</dbReference>
<evidence type="ECO:0000256" key="1">
    <source>
        <dbReference type="ARBA" id="ARBA00004141"/>
    </source>
</evidence>
<feature type="transmembrane region" description="Helical" evidence="7">
    <location>
        <begin position="38"/>
        <end position="58"/>
    </location>
</feature>
<evidence type="ECO:0000313" key="8">
    <source>
        <dbReference type="EMBL" id="KAL3804069.1"/>
    </source>
</evidence>
<dbReference type="EMBL" id="JABMIG020000010">
    <property type="protein sequence ID" value="KAL3804069.1"/>
    <property type="molecule type" value="Genomic_DNA"/>
</dbReference>
<comment type="caution">
    <text evidence="8">The sequence shown here is derived from an EMBL/GenBank/DDBJ whole genome shotgun (WGS) entry which is preliminary data.</text>
</comment>
<accession>A0ABD3QUI5</accession>
<comment type="similarity">
    <text evidence="2">Belongs to the major facilitator superfamily. Folate-biopterin transporter (TC 2.A.71) family.</text>
</comment>
<gene>
    <name evidence="8" type="ORF">HJC23_006460</name>
</gene>
<keyword evidence="9" id="KW-1185">Reference proteome</keyword>
<dbReference type="InterPro" id="IPR036259">
    <property type="entry name" value="MFS_trans_sf"/>
</dbReference>
<evidence type="ECO:0000256" key="7">
    <source>
        <dbReference type="SAM" id="Phobius"/>
    </source>
</evidence>
<feature type="transmembrane region" description="Helical" evidence="7">
    <location>
        <begin position="139"/>
        <end position="162"/>
    </location>
</feature>
<name>A0ABD3QUI5_9STRA</name>
<feature type="transmembrane region" description="Helical" evidence="7">
    <location>
        <begin position="102"/>
        <end position="119"/>
    </location>
</feature>
<reference evidence="8 9" key="1">
    <citation type="journal article" date="2020" name="G3 (Bethesda)">
        <title>Improved Reference Genome for Cyclotella cryptica CCMP332, a Model for Cell Wall Morphogenesis, Salinity Adaptation, and Lipid Production in Diatoms (Bacillariophyta).</title>
        <authorList>
            <person name="Roberts W.R."/>
            <person name="Downey K.M."/>
            <person name="Ruck E.C."/>
            <person name="Traller J.C."/>
            <person name="Alverson A.J."/>
        </authorList>
    </citation>
    <scope>NUCLEOTIDE SEQUENCE [LARGE SCALE GENOMIC DNA]</scope>
    <source>
        <strain evidence="8 9">CCMP332</strain>
    </source>
</reference>
<proteinExistence type="inferred from homology"/>
<dbReference type="AlphaFoldDB" id="A0ABD3QUI5"/>
<feature type="transmembrane region" description="Helical" evidence="7">
    <location>
        <begin position="182"/>
        <end position="202"/>
    </location>
</feature>
<comment type="subcellular location">
    <subcellularLocation>
        <location evidence="1">Membrane</location>
        <topology evidence="1">Multi-pass membrane protein</topology>
    </subcellularLocation>
</comment>
<sequence length="248" mass="27322">MAIILIDLSNVNISPALEYYYTADEACLANGPHFDYTYFITVTGIVGCIVNFFGVMLYQTFLSGWKFRPVLIFTIAIGSLSNATDLFIVMGWNRMMGISDKVFFLFGNAIFDSLTDILMKIPRASMIAKMAPPKMESTVFAFSVGIANFCIMLSRLIGSGIIQQSGMKTVGVDCDFGKLPELIATVQILLPLAIGIPASFLVPNVFQADNFINWEAEGWCHDDAPGPFENEDSGAQHIKDQQLHEMDG</sequence>
<keyword evidence="5 7" id="KW-1133">Transmembrane helix</keyword>
<evidence type="ECO:0000313" key="9">
    <source>
        <dbReference type="Proteomes" id="UP001516023"/>
    </source>
</evidence>